<keyword evidence="2" id="KW-0804">Transcription</keyword>
<evidence type="ECO:0000256" key="1">
    <source>
        <dbReference type="ARBA" id="ARBA00023015"/>
    </source>
</evidence>
<dbReference type="OrthoDB" id="1113892at2759"/>
<keyword evidence="1" id="KW-0805">Transcription regulation</keyword>
<evidence type="ECO:0000313" key="5">
    <source>
        <dbReference type="EMBL" id="PHT32141.1"/>
    </source>
</evidence>
<dbReference type="GO" id="GO:0003677">
    <property type="term" value="F:DNA binding"/>
    <property type="evidence" value="ECO:0007669"/>
    <property type="project" value="InterPro"/>
</dbReference>
<keyword evidence="3" id="KW-0539">Nucleus</keyword>
<keyword evidence="4" id="KW-0472">Membrane</keyword>
<evidence type="ECO:0000313" key="6">
    <source>
        <dbReference type="Proteomes" id="UP000224567"/>
    </source>
</evidence>
<keyword evidence="6" id="KW-1185">Reference proteome</keyword>
<dbReference type="EMBL" id="MLFT02000012">
    <property type="protein sequence ID" value="PHT32141.1"/>
    <property type="molecule type" value="Genomic_DNA"/>
</dbReference>
<dbReference type="GO" id="GO:0003700">
    <property type="term" value="F:DNA-binding transcription factor activity"/>
    <property type="evidence" value="ECO:0007669"/>
    <property type="project" value="InterPro"/>
</dbReference>
<dbReference type="SUPFAM" id="SSF46689">
    <property type="entry name" value="Homeodomain-like"/>
    <property type="match status" value="1"/>
</dbReference>
<sequence length="196" mass="22242">MTYLFICVAFTQMLKALTAVATFVMAVIYGTEKLRCNFFFNMLLVSIGVVKIHFNIVGIVYQVIHFAPLFMLADFLFNYCRAKRLSSADAVPKKILELMNVPGLTRENIASHLQKYRLYLRRLSDVLQHHPSQSFVGMNMKVNMSQHNSSVLMRLFQSQPRIQMLNGVNNGSQFSRLPLSMQQSLSSEGIPSAVLT</sequence>
<organism evidence="5 6">
    <name type="scientific">Capsicum baccatum</name>
    <name type="common">Peruvian pepper</name>
    <dbReference type="NCBI Taxonomy" id="33114"/>
    <lineage>
        <taxon>Eukaryota</taxon>
        <taxon>Viridiplantae</taxon>
        <taxon>Streptophyta</taxon>
        <taxon>Embryophyta</taxon>
        <taxon>Tracheophyta</taxon>
        <taxon>Spermatophyta</taxon>
        <taxon>Magnoliopsida</taxon>
        <taxon>eudicotyledons</taxon>
        <taxon>Gunneridae</taxon>
        <taxon>Pentapetalae</taxon>
        <taxon>asterids</taxon>
        <taxon>lamiids</taxon>
        <taxon>Solanales</taxon>
        <taxon>Solanaceae</taxon>
        <taxon>Solanoideae</taxon>
        <taxon>Capsiceae</taxon>
        <taxon>Capsicum</taxon>
    </lineage>
</organism>
<accession>A0A2G2VGM7</accession>
<keyword evidence="4" id="KW-0812">Transmembrane</keyword>
<protein>
    <submittedName>
        <fullName evidence="5">Sugar phosphate/phosphate translocator</fullName>
    </submittedName>
</protein>
<name>A0A2G2VGM7_CAPBA</name>
<evidence type="ECO:0000256" key="3">
    <source>
        <dbReference type="ARBA" id="ARBA00023242"/>
    </source>
</evidence>
<reference evidence="6" key="2">
    <citation type="journal article" date="2017" name="J. Anim. Genet.">
        <title>Multiple reference genome sequences of hot pepper reveal the massive evolution of plant disease resistance genes by retroduplication.</title>
        <authorList>
            <person name="Kim S."/>
            <person name="Park J."/>
            <person name="Yeom S.-I."/>
            <person name="Kim Y.-M."/>
            <person name="Seo E."/>
            <person name="Kim K.-T."/>
            <person name="Kim M.-S."/>
            <person name="Lee J.M."/>
            <person name="Cheong K."/>
            <person name="Shin H.-S."/>
            <person name="Kim S.-B."/>
            <person name="Han K."/>
            <person name="Lee J."/>
            <person name="Park M."/>
            <person name="Lee H.-A."/>
            <person name="Lee H.-Y."/>
            <person name="Lee Y."/>
            <person name="Oh S."/>
            <person name="Lee J.H."/>
            <person name="Choi E."/>
            <person name="Choi E."/>
            <person name="Lee S.E."/>
            <person name="Jeon J."/>
            <person name="Kim H."/>
            <person name="Choi G."/>
            <person name="Song H."/>
            <person name="Lee J."/>
            <person name="Lee S.-C."/>
            <person name="Kwon J.-K."/>
            <person name="Lee H.-Y."/>
            <person name="Koo N."/>
            <person name="Hong Y."/>
            <person name="Kim R.W."/>
            <person name="Kang W.-H."/>
            <person name="Huh J.H."/>
            <person name="Kang B.-C."/>
            <person name="Yang T.-J."/>
            <person name="Lee Y.-H."/>
            <person name="Bennetzen J.L."/>
            <person name="Choi D."/>
        </authorList>
    </citation>
    <scope>NUCLEOTIDE SEQUENCE [LARGE SCALE GENOMIC DNA]</scope>
    <source>
        <strain evidence="6">cv. PBC81</strain>
    </source>
</reference>
<dbReference type="GO" id="GO:0005634">
    <property type="term" value="C:nucleus"/>
    <property type="evidence" value="ECO:0007669"/>
    <property type="project" value="TreeGrafter"/>
</dbReference>
<reference evidence="5 6" key="1">
    <citation type="journal article" date="2017" name="Genome Biol.">
        <title>New reference genome sequences of hot pepper reveal the massive evolution of plant disease-resistance genes by retroduplication.</title>
        <authorList>
            <person name="Kim S."/>
            <person name="Park J."/>
            <person name="Yeom S.I."/>
            <person name="Kim Y.M."/>
            <person name="Seo E."/>
            <person name="Kim K.T."/>
            <person name="Kim M.S."/>
            <person name="Lee J.M."/>
            <person name="Cheong K."/>
            <person name="Shin H.S."/>
            <person name="Kim S.B."/>
            <person name="Han K."/>
            <person name="Lee J."/>
            <person name="Park M."/>
            <person name="Lee H.A."/>
            <person name="Lee H.Y."/>
            <person name="Lee Y."/>
            <person name="Oh S."/>
            <person name="Lee J.H."/>
            <person name="Choi E."/>
            <person name="Choi E."/>
            <person name="Lee S.E."/>
            <person name="Jeon J."/>
            <person name="Kim H."/>
            <person name="Choi G."/>
            <person name="Song H."/>
            <person name="Lee J."/>
            <person name="Lee S.C."/>
            <person name="Kwon J.K."/>
            <person name="Lee H.Y."/>
            <person name="Koo N."/>
            <person name="Hong Y."/>
            <person name="Kim R.W."/>
            <person name="Kang W.H."/>
            <person name="Huh J.H."/>
            <person name="Kang B.C."/>
            <person name="Yang T.J."/>
            <person name="Lee Y.H."/>
            <person name="Bennetzen J.L."/>
            <person name="Choi D."/>
        </authorList>
    </citation>
    <scope>NUCLEOTIDE SEQUENCE [LARGE SCALE GENOMIC DNA]</scope>
    <source>
        <strain evidence="6">cv. PBC81</strain>
    </source>
</reference>
<feature type="transmembrane region" description="Helical" evidence="4">
    <location>
        <begin position="38"/>
        <end position="54"/>
    </location>
</feature>
<dbReference type="InterPro" id="IPR044841">
    <property type="entry name" value="LUX/BOA-like"/>
</dbReference>
<evidence type="ECO:0000256" key="4">
    <source>
        <dbReference type="SAM" id="Phobius"/>
    </source>
</evidence>
<dbReference type="AlphaFoldDB" id="A0A2G2VGM7"/>
<dbReference type="NCBIfam" id="TIGR01557">
    <property type="entry name" value="myb_SHAQKYF"/>
    <property type="match status" value="1"/>
</dbReference>
<dbReference type="Proteomes" id="UP000224567">
    <property type="component" value="Unassembled WGS sequence"/>
</dbReference>
<evidence type="ECO:0000256" key="2">
    <source>
        <dbReference type="ARBA" id="ARBA00023163"/>
    </source>
</evidence>
<dbReference type="PANTHER" id="PTHR31442">
    <property type="entry name" value="HOMEODOMAIN-LIKE SUPERFAMILY PROTEIN-RELATED"/>
    <property type="match status" value="1"/>
</dbReference>
<proteinExistence type="predicted"/>
<dbReference type="STRING" id="33114.A0A2G2VGM7"/>
<comment type="caution">
    <text evidence="5">The sequence shown here is derived from an EMBL/GenBank/DDBJ whole genome shotgun (WGS) entry which is preliminary data.</text>
</comment>
<dbReference type="InterPro" id="IPR009057">
    <property type="entry name" value="Homeodomain-like_sf"/>
</dbReference>
<gene>
    <name evidence="5" type="ORF">CQW23_28478</name>
</gene>
<dbReference type="PANTHER" id="PTHR31442:SF29">
    <property type="entry name" value="HOMEODOMAIN-LIKE SUPERFAMILY PROTEIN"/>
    <property type="match status" value="1"/>
</dbReference>
<dbReference type="InterPro" id="IPR006447">
    <property type="entry name" value="Myb_dom_plants"/>
</dbReference>
<dbReference type="Gene3D" id="1.10.10.60">
    <property type="entry name" value="Homeodomain-like"/>
    <property type="match status" value="1"/>
</dbReference>
<feature type="transmembrane region" description="Helical" evidence="4">
    <location>
        <begin position="12"/>
        <end position="31"/>
    </location>
</feature>
<keyword evidence="4" id="KW-1133">Transmembrane helix</keyword>